<feature type="domain" description="AB hydrolase-1" evidence="2">
    <location>
        <begin position="40"/>
        <end position="252"/>
    </location>
</feature>
<gene>
    <name evidence="3" type="ORF">HAQ05_09150</name>
</gene>
<dbReference type="InterPro" id="IPR029058">
    <property type="entry name" value="AB_hydrolase_fold"/>
</dbReference>
<feature type="chain" id="PRO_5046818371" evidence="1">
    <location>
        <begin position="27"/>
        <end position="265"/>
    </location>
</feature>
<dbReference type="PANTHER" id="PTHR37017">
    <property type="entry name" value="AB HYDROLASE-1 DOMAIN-CONTAINING PROTEIN-RELATED"/>
    <property type="match status" value="1"/>
</dbReference>
<dbReference type="Proteomes" id="UP000805841">
    <property type="component" value="Unassembled WGS sequence"/>
</dbReference>
<evidence type="ECO:0000259" key="2">
    <source>
        <dbReference type="Pfam" id="PF12697"/>
    </source>
</evidence>
<proteinExistence type="predicted"/>
<keyword evidence="3" id="KW-0378">Hydrolase</keyword>
<evidence type="ECO:0000256" key="1">
    <source>
        <dbReference type="SAM" id="SignalP"/>
    </source>
</evidence>
<protein>
    <submittedName>
        <fullName evidence="3">Alpha/beta hydrolase</fullName>
    </submittedName>
</protein>
<dbReference type="InterPro" id="IPR052897">
    <property type="entry name" value="Sec-Metab_Biosynth_Hydrolase"/>
</dbReference>
<organism evidence="3 4">
    <name type="scientific">Pseudomonas typographi</name>
    <dbReference type="NCBI Taxonomy" id="2715964"/>
    <lineage>
        <taxon>Bacteria</taxon>
        <taxon>Pseudomonadati</taxon>
        <taxon>Pseudomonadota</taxon>
        <taxon>Gammaproteobacteria</taxon>
        <taxon>Pseudomonadales</taxon>
        <taxon>Pseudomonadaceae</taxon>
        <taxon>Pseudomonas</taxon>
    </lineage>
</organism>
<feature type="signal peptide" evidence="1">
    <location>
        <begin position="1"/>
        <end position="26"/>
    </location>
</feature>
<reference evidence="3 4" key="1">
    <citation type="journal article" date="2020" name="Insects">
        <title>Bacteria Belonging to Pseudomonas typographi sp. nov. from the Bark Beetle Ips typographus Have Genomic Potential to Aid in the Host Ecology.</title>
        <authorList>
            <person name="Peral-Aranega E."/>
            <person name="Saati-Santamaria Z."/>
            <person name="Kolarik M."/>
            <person name="Rivas R."/>
            <person name="Garcia-Fraile P."/>
        </authorList>
    </citation>
    <scope>NUCLEOTIDE SEQUENCE [LARGE SCALE GENOMIC DNA]</scope>
    <source>
        <strain evidence="3 4">CA3A</strain>
    </source>
</reference>
<dbReference type="InterPro" id="IPR000073">
    <property type="entry name" value="AB_hydrolase_1"/>
</dbReference>
<evidence type="ECO:0000313" key="3">
    <source>
        <dbReference type="EMBL" id="MBD1598871.1"/>
    </source>
</evidence>
<evidence type="ECO:0000313" key="4">
    <source>
        <dbReference type="Proteomes" id="UP000805841"/>
    </source>
</evidence>
<name>A0ABR7Z064_9PSED</name>
<dbReference type="SUPFAM" id="SSF53474">
    <property type="entry name" value="alpha/beta-Hydrolases"/>
    <property type="match status" value="1"/>
</dbReference>
<keyword evidence="4" id="KW-1185">Reference proteome</keyword>
<dbReference type="Pfam" id="PF12697">
    <property type="entry name" value="Abhydrolase_6"/>
    <property type="match status" value="1"/>
</dbReference>
<accession>A0ABR7Z064</accession>
<comment type="caution">
    <text evidence="3">The sequence shown here is derived from an EMBL/GenBank/DDBJ whole genome shotgun (WGS) entry which is preliminary data.</text>
</comment>
<keyword evidence="1" id="KW-0732">Signal</keyword>
<dbReference type="EMBL" id="JAAOCA010000009">
    <property type="protein sequence ID" value="MBD1598871.1"/>
    <property type="molecule type" value="Genomic_DNA"/>
</dbReference>
<dbReference type="Gene3D" id="3.40.50.1820">
    <property type="entry name" value="alpha/beta hydrolase"/>
    <property type="match status" value="1"/>
</dbReference>
<dbReference type="PANTHER" id="PTHR37017:SF11">
    <property type="entry name" value="ESTERASE_LIPASE_THIOESTERASE DOMAIN-CONTAINING PROTEIN"/>
    <property type="match status" value="1"/>
</dbReference>
<dbReference type="GO" id="GO:0016787">
    <property type="term" value="F:hydrolase activity"/>
    <property type="evidence" value="ECO:0007669"/>
    <property type="project" value="UniProtKB-KW"/>
</dbReference>
<sequence>MKIHTTLAIALSAAALSLLSIPAVQAQDAATASAGPIKNVVLVHGLYADASSWAKVIPLLQAKGLHVTAVQNPTTSLDADVDAVKRALAMQDGPTVLVAHSYAGMVISQAGDDPKVKGLVYVAARAPDAGEDYPALTKKFAPAPASGGLQWSADGYGMLSEQAFLHDFAGDLPQQEAEVYFAVQQPVGKPVTTAKTSVAAWHDKPTWYAVSTEDRTINPDLERFMAQRMKAHTVEIAASHVSLLSQPEKIANLILQATHATEPQQ</sequence>